<gene>
    <name evidence="5" type="ordered locus">Bcep1808_2026</name>
</gene>
<accession>A4JFH5</accession>
<dbReference type="GO" id="GO:0085020">
    <property type="term" value="P:protein K6-linked ubiquitination"/>
    <property type="evidence" value="ECO:0007669"/>
    <property type="project" value="TreeGrafter"/>
</dbReference>
<dbReference type="GO" id="GO:0004842">
    <property type="term" value="F:ubiquitin-protein transferase activity"/>
    <property type="evidence" value="ECO:0007669"/>
    <property type="project" value="TreeGrafter"/>
</dbReference>
<dbReference type="PROSITE" id="PS50088">
    <property type="entry name" value="ANK_REPEAT"/>
    <property type="match status" value="1"/>
</dbReference>
<evidence type="ECO:0000256" key="2">
    <source>
        <dbReference type="ARBA" id="ARBA00023043"/>
    </source>
</evidence>
<evidence type="ECO:0000313" key="5">
    <source>
        <dbReference type="EMBL" id="ABO55028.1"/>
    </source>
</evidence>
<dbReference type="HOGENOM" id="CLU_1445157_0_0_4"/>
<organism evidence="5 6">
    <name type="scientific">Burkholderia vietnamiensis (strain G4 / LMG 22486)</name>
    <name type="common">Burkholderia cepacia (strain R1808)</name>
    <dbReference type="NCBI Taxonomy" id="269482"/>
    <lineage>
        <taxon>Bacteria</taxon>
        <taxon>Pseudomonadati</taxon>
        <taxon>Pseudomonadota</taxon>
        <taxon>Betaproteobacteria</taxon>
        <taxon>Burkholderiales</taxon>
        <taxon>Burkholderiaceae</taxon>
        <taxon>Burkholderia</taxon>
        <taxon>Burkholderia cepacia complex</taxon>
    </lineage>
</organism>
<dbReference type="KEGG" id="bvi:Bcep1808_2026"/>
<dbReference type="PANTHER" id="PTHR24171">
    <property type="entry name" value="ANKYRIN REPEAT DOMAIN-CONTAINING PROTEIN 39-RELATED"/>
    <property type="match status" value="1"/>
</dbReference>
<keyword evidence="1" id="KW-0677">Repeat</keyword>
<proteinExistence type="predicted"/>
<sequence>MSEIASPVATVPLFDATRHAPEASRHPREQEMLNAELFLAAGAAEKTVEEVISRLNAGANPNQVNEHAITPLHVAARFGTREKVEALLRAGAKLEPLTTFRETPTHWAAHHANAGTLLALVDAGASTSLRNAFGFTPAEALEANAHNLSPLDVEETRGAIRQIEARAAMRQRGEANAPSREPSGFSR</sequence>
<dbReference type="InterPro" id="IPR002110">
    <property type="entry name" value="Ankyrin_rpt"/>
</dbReference>
<dbReference type="PANTHER" id="PTHR24171:SF8">
    <property type="entry name" value="BRCA1-ASSOCIATED RING DOMAIN PROTEIN 1"/>
    <property type="match status" value="1"/>
</dbReference>
<dbReference type="SUPFAM" id="SSF48403">
    <property type="entry name" value="Ankyrin repeat"/>
    <property type="match status" value="1"/>
</dbReference>
<dbReference type="AlphaFoldDB" id="A4JFH5"/>
<evidence type="ECO:0000313" key="6">
    <source>
        <dbReference type="Proteomes" id="UP000002287"/>
    </source>
</evidence>
<feature type="region of interest" description="Disordered" evidence="4">
    <location>
        <begin position="168"/>
        <end position="187"/>
    </location>
</feature>
<dbReference type="EMBL" id="CP000614">
    <property type="protein sequence ID" value="ABO55028.1"/>
    <property type="molecule type" value="Genomic_DNA"/>
</dbReference>
<dbReference type="InterPro" id="IPR036770">
    <property type="entry name" value="Ankyrin_rpt-contain_sf"/>
</dbReference>
<dbReference type="Proteomes" id="UP000002287">
    <property type="component" value="Chromosome 1"/>
</dbReference>
<dbReference type="Gene3D" id="1.25.40.20">
    <property type="entry name" value="Ankyrin repeat-containing domain"/>
    <property type="match status" value="1"/>
</dbReference>
<reference evidence="6" key="1">
    <citation type="submission" date="2007-03" db="EMBL/GenBank/DDBJ databases">
        <title>Complete sequence of chromosome 1 of Burkholderia vietnamiensis G4.</title>
        <authorList>
            <consortium name="US DOE Joint Genome Institute"/>
            <person name="Copeland A."/>
            <person name="Lucas S."/>
            <person name="Lapidus A."/>
            <person name="Barry K."/>
            <person name="Detter J.C."/>
            <person name="Glavina del Rio T."/>
            <person name="Hammon N."/>
            <person name="Israni S."/>
            <person name="Dalin E."/>
            <person name="Tice H."/>
            <person name="Pitluck S."/>
            <person name="Chain P."/>
            <person name="Malfatti S."/>
            <person name="Shin M."/>
            <person name="Vergez L."/>
            <person name="Schmutz J."/>
            <person name="Larimer F."/>
            <person name="Land M."/>
            <person name="Hauser L."/>
            <person name="Kyrpides N."/>
            <person name="Tiedje J."/>
            <person name="Richardson P."/>
        </authorList>
    </citation>
    <scope>NUCLEOTIDE SEQUENCE [LARGE SCALE GENOMIC DNA]</scope>
    <source>
        <strain evidence="6">G4 / LMG 22486</strain>
    </source>
</reference>
<evidence type="ECO:0000256" key="4">
    <source>
        <dbReference type="SAM" id="MobiDB-lite"/>
    </source>
</evidence>
<dbReference type="SMART" id="SM00248">
    <property type="entry name" value="ANK"/>
    <property type="match status" value="2"/>
</dbReference>
<feature type="repeat" description="ANK" evidence="3">
    <location>
        <begin position="67"/>
        <end position="99"/>
    </location>
</feature>
<evidence type="ECO:0000256" key="3">
    <source>
        <dbReference type="PROSITE-ProRule" id="PRU00023"/>
    </source>
</evidence>
<dbReference type="PROSITE" id="PS50297">
    <property type="entry name" value="ANK_REP_REGION"/>
    <property type="match status" value="1"/>
</dbReference>
<keyword evidence="2 3" id="KW-0040">ANK repeat</keyword>
<evidence type="ECO:0000256" key="1">
    <source>
        <dbReference type="ARBA" id="ARBA00022737"/>
    </source>
</evidence>
<dbReference type="Pfam" id="PF12796">
    <property type="entry name" value="Ank_2"/>
    <property type="match status" value="1"/>
</dbReference>
<name>A4JFH5_BURVG</name>
<protein>
    <submittedName>
        <fullName evidence="5">Ankyrin</fullName>
    </submittedName>
</protein>